<dbReference type="STRING" id="137246.A0A401S2R5"/>
<dbReference type="EMBL" id="BEZZ01000064">
    <property type="protein sequence ID" value="GCC24715.1"/>
    <property type="molecule type" value="Genomic_DNA"/>
</dbReference>
<dbReference type="AlphaFoldDB" id="A0A401S2R5"/>
<protein>
    <recommendedName>
        <fullName evidence="1">Exocyst complex component Sec3 PIP2-binding N-terminal domain-containing protein</fullName>
    </recommendedName>
</protein>
<gene>
    <name evidence="2" type="ORF">chiPu_0003117</name>
</gene>
<dbReference type="InterPro" id="IPR028258">
    <property type="entry name" value="Sec3-PIP2_bind"/>
</dbReference>
<dbReference type="SMART" id="SM01313">
    <property type="entry name" value="Sec3-PIP2_bind"/>
    <property type="match status" value="1"/>
</dbReference>
<dbReference type="GO" id="GO:0006887">
    <property type="term" value="P:exocytosis"/>
    <property type="evidence" value="ECO:0007669"/>
    <property type="project" value="TreeGrafter"/>
</dbReference>
<dbReference type="OrthoDB" id="8734520at2759"/>
<dbReference type="GO" id="GO:0005546">
    <property type="term" value="F:phosphatidylinositol-4,5-bisphosphate binding"/>
    <property type="evidence" value="ECO:0007669"/>
    <property type="project" value="TreeGrafter"/>
</dbReference>
<keyword evidence="3" id="KW-1185">Reference proteome</keyword>
<accession>A0A401S2R5</accession>
<dbReference type="Proteomes" id="UP000287033">
    <property type="component" value="Unassembled WGS sequence"/>
</dbReference>
<dbReference type="GO" id="GO:0006893">
    <property type="term" value="P:Golgi to plasma membrane transport"/>
    <property type="evidence" value="ECO:0007669"/>
    <property type="project" value="TreeGrafter"/>
</dbReference>
<comment type="caution">
    <text evidence="2">The sequence shown here is derived from an EMBL/GenBank/DDBJ whole genome shotgun (WGS) entry which is preliminary data.</text>
</comment>
<dbReference type="GO" id="GO:0005886">
    <property type="term" value="C:plasma membrane"/>
    <property type="evidence" value="ECO:0007669"/>
    <property type="project" value="TreeGrafter"/>
</dbReference>
<evidence type="ECO:0000259" key="1">
    <source>
        <dbReference type="SMART" id="SM01313"/>
    </source>
</evidence>
<dbReference type="OMA" id="EVEICMV"/>
<feature type="domain" description="Exocyst complex component Sec3 PIP2-binding N-terminal" evidence="1">
    <location>
        <begin position="32"/>
        <end position="123"/>
    </location>
</feature>
<dbReference type="Pfam" id="PF15277">
    <property type="entry name" value="Sec3-PIP2_bind"/>
    <property type="match status" value="1"/>
</dbReference>
<reference evidence="2 3" key="1">
    <citation type="journal article" date="2018" name="Nat. Ecol. Evol.">
        <title>Shark genomes provide insights into elasmobranch evolution and the origin of vertebrates.</title>
        <authorList>
            <person name="Hara Y"/>
            <person name="Yamaguchi K"/>
            <person name="Onimaru K"/>
            <person name="Kadota M"/>
            <person name="Koyanagi M"/>
            <person name="Keeley SD"/>
            <person name="Tatsumi K"/>
            <person name="Tanaka K"/>
            <person name="Motone F"/>
            <person name="Kageyama Y"/>
            <person name="Nozu R"/>
            <person name="Adachi N"/>
            <person name="Nishimura O"/>
            <person name="Nakagawa R"/>
            <person name="Tanegashima C"/>
            <person name="Kiyatake I"/>
            <person name="Matsumoto R"/>
            <person name="Murakumo K"/>
            <person name="Nishida K"/>
            <person name="Terakita A"/>
            <person name="Kuratani S"/>
            <person name="Sato K"/>
            <person name="Hyodo S Kuraku.S."/>
        </authorList>
    </citation>
    <scope>NUCLEOTIDE SEQUENCE [LARGE SCALE GENOMIC DNA]</scope>
</reference>
<name>A0A401S2R5_CHIPU</name>
<proteinExistence type="predicted"/>
<dbReference type="PANTHER" id="PTHR16092">
    <property type="entry name" value="SEC3/SYNTAXIN-RELATED"/>
    <property type="match status" value="1"/>
</dbReference>
<organism evidence="2 3">
    <name type="scientific">Chiloscyllium punctatum</name>
    <name type="common">Brownbanded bambooshark</name>
    <name type="synonym">Hemiscyllium punctatum</name>
    <dbReference type="NCBI Taxonomy" id="137246"/>
    <lineage>
        <taxon>Eukaryota</taxon>
        <taxon>Metazoa</taxon>
        <taxon>Chordata</taxon>
        <taxon>Craniata</taxon>
        <taxon>Vertebrata</taxon>
        <taxon>Chondrichthyes</taxon>
        <taxon>Elasmobranchii</taxon>
        <taxon>Galeomorphii</taxon>
        <taxon>Galeoidea</taxon>
        <taxon>Orectolobiformes</taxon>
        <taxon>Hemiscylliidae</taxon>
        <taxon>Chiloscyllium</taxon>
    </lineage>
</organism>
<dbReference type="PANTHER" id="PTHR16092:SF20">
    <property type="entry name" value="EXOCYST COMPLEX COMPONENT SEC3 PIP2-BINDING N-TERMINAL DOMAIN-CONTAINING PROTEIN"/>
    <property type="match status" value="1"/>
</dbReference>
<evidence type="ECO:0000313" key="2">
    <source>
        <dbReference type="EMBL" id="GCC24715.1"/>
    </source>
</evidence>
<dbReference type="Gene3D" id="2.30.29.90">
    <property type="match status" value="1"/>
</dbReference>
<evidence type="ECO:0000313" key="3">
    <source>
        <dbReference type="Proteomes" id="UP000287033"/>
    </source>
</evidence>
<dbReference type="GO" id="GO:0000145">
    <property type="term" value="C:exocyst"/>
    <property type="evidence" value="ECO:0007669"/>
    <property type="project" value="TreeGrafter"/>
</dbReference>
<sequence length="171" mass="19794">MAALLRKALKKKMFHPNGDRLFAVIEVMTTTQEDERYYLCSSVTNCKEVQITFVKNVASSQDEQFEKINTWFLEDLKLVDGKEADQDNPHFDMHFDKVYGWETSSTASKYTFVRCLQELNHHYLGKKILFVNFDIDYLIGASSNLNRGDCMLALNMCVLYICNCVCLSLCR</sequence>